<protein>
    <submittedName>
        <fullName evidence="2">Uncharacterized protein</fullName>
    </submittedName>
</protein>
<feature type="region of interest" description="Disordered" evidence="1">
    <location>
        <begin position="1"/>
        <end position="37"/>
    </location>
</feature>
<gene>
    <name evidence="2" type="ORF">AKJ09_08369</name>
</gene>
<organism evidence="2 3">
    <name type="scientific">Labilithrix luteola</name>
    <dbReference type="NCBI Taxonomy" id="1391654"/>
    <lineage>
        <taxon>Bacteria</taxon>
        <taxon>Pseudomonadati</taxon>
        <taxon>Myxococcota</taxon>
        <taxon>Polyangia</taxon>
        <taxon>Polyangiales</taxon>
        <taxon>Labilitrichaceae</taxon>
        <taxon>Labilithrix</taxon>
    </lineage>
</organism>
<sequence length="37" mass="4295">MLVSSSESRISNFEARRERGLPEAMFRSSRPVRQRNG</sequence>
<evidence type="ECO:0000256" key="1">
    <source>
        <dbReference type="SAM" id="MobiDB-lite"/>
    </source>
</evidence>
<dbReference type="AlphaFoldDB" id="A0A0K1Q7C8"/>
<accession>A0A0K1Q7C8</accession>
<evidence type="ECO:0000313" key="2">
    <source>
        <dbReference type="EMBL" id="AKV01706.1"/>
    </source>
</evidence>
<evidence type="ECO:0000313" key="3">
    <source>
        <dbReference type="Proteomes" id="UP000064967"/>
    </source>
</evidence>
<dbReference type="KEGG" id="llu:AKJ09_08369"/>
<keyword evidence="3" id="KW-1185">Reference proteome</keyword>
<name>A0A0K1Q7C8_9BACT</name>
<proteinExistence type="predicted"/>
<dbReference type="Proteomes" id="UP000064967">
    <property type="component" value="Chromosome"/>
</dbReference>
<reference evidence="2 3" key="1">
    <citation type="submission" date="2015-08" db="EMBL/GenBank/DDBJ databases">
        <authorList>
            <person name="Babu N.S."/>
            <person name="Beckwith C.J."/>
            <person name="Beseler K.G."/>
            <person name="Brison A."/>
            <person name="Carone J.V."/>
            <person name="Caskin T.P."/>
            <person name="Diamond M."/>
            <person name="Durham M.E."/>
            <person name="Foxe J.M."/>
            <person name="Go M."/>
            <person name="Henderson B.A."/>
            <person name="Jones I.B."/>
            <person name="McGettigan J.A."/>
            <person name="Micheletti S.J."/>
            <person name="Nasrallah M.E."/>
            <person name="Ortiz D."/>
            <person name="Piller C.R."/>
            <person name="Privatt S.R."/>
            <person name="Schneider S.L."/>
            <person name="Sharp S."/>
            <person name="Smith T.C."/>
            <person name="Stanton J.D."/>
            <person name="Ullery H.E."/>
            <person name="Wilson R.J."/>
            <person name="Serrano M.G."/>
            <person name="Buck G."/>
            <person name="Lee V."/>
            <person name="Wang Y."/>
            <person name="Carvalho R."/>
            <person name="Voegtly L."/>
            <person name="Shi R."/>
            <person name="Duckworth R."/>
            <person name="Johnson A."/>
            <person name="Loviza R."/>
            <person name="Walstead R."/>
            <person name="Shah Z."/>
            <person name="Kiflezghi M."/>
            <person name="Wade K."/>
            <person name="Ball S.L."/>
            <person name="Bradley K.W."/>
            <person name="Asai D.J."/>
            <person name="Bowman C.A."/>
            <person name="Russell D.A."/>
            <person name="Pope W.H."/>
            <person name="Jacobs-Sera D."/>
            <person name="Hendrix R.W."/>
            <person name="Hatfull G.F."/>
        </authorList>
    </citation>
    <scope>NUCLEOTIDE SEQUENCE [LARGE SCALE GENOMIC DNA]</scope>
    <source>
        <strain evidence="2 3">DSM 27648</strain>
    </source>
</reference>
<dbReference type="STRING" id="1391654.AKJ09_08369"/>
<dbReference type="EMBL" id="CP012333">
    <property type="protein sequence ID" value="AKV01706.1"/>
    <property type="molecule type" value="Genomic_DNA"/>
</dbReference>
<feature type="compositionally biased region" description="Polar residues" evidence="1">
    <location>
        <begin position="1"/>
        <end position="11"/>
    </location>
</feature>